<dbReference type="Proteomes" id="UP000008776">
    <property type="component" value="Segment"/>
</dbReference>
<organism evidence="2 3">
    <name type="scientific">Neodiprion lecontei nucleopolyhedrovirus (strain Canada)</name>
    <name type="common">NeleNPV</name>
    <dbReference type="NCBI Taxonomy" id="654906"/>
    <lineage>
        <taxon>Viruses</taxon>
        <taxon>Viruses incertae sedis</taxon>
        <taxon>Naldaviricetes</taxon>
        <taxon>Lefavirales</taxon>
        <taxon>Baculoviridae</taxon>
        <taxon>Gammabaculovirus</taxon>
        <taxon>Gammabaculovirus nelecontei</taxon>
    </lineage>
</organism>
<accession>Q6JP94</accession>
<protein>
    <submittedName>
        <fullName evidence="2">Uncharacterized protein</fullName>
    </submittedName>
</protein>
<keyword evidence="1" id="KW-1133">Transmembrane helix</keyword>
<keyword evidence="3" id="KW-1185">Reference proteome</keyword>
<feature type="transmembrane region" description="Helical" evidence="1">
    <location>
        <begin position="49"/>
        <end position="76"/>
    </location>
</feature>
<dbReference type="EMBL" id="AY349019">
    <property type="protein sequence ID" value="AAQ99118.1"/>
    <property type="molecule type" value="Genomic_DNA"/>
</dbReference>
<reference evidence="2 3" key="1">
    <citation type="journal article" date="2004" name="J. Virol.">
        <title>Sequence and organization of the Neodiprion lecontei nucleopolyhedrovirus genome.</title>
        <authorList>
            <person name="Lauzon H.A.M."/>
            <person name="Lucarotti C.J."/>
            <person name="Krell P.J."/>
            <person name="Feng Q."/>
            <person name="Retnakaran A."/>
            <person name="Arif B.M."/>
        </authorList>
    </citation>
    <scope>NUCLEOTIDE SEQUENCE [LARGE SCALE GENOMIC DNA]</scope>
    <source>
        <strain evidence="3">Canada</strain>
    </source>
</reference>
<evidence type="ECO:0000313" key="2">
    <source>
        <dbReference type="EMBL" id="AAQ99118.1"/>
    </source>
</evidence>
<evidence type="ECO:0000313" key="3">
    <source>
        <dbReference type="Proteomes" id="UP000008776"/>
    </source>
</evidence>
<dbReference type="GeneID" id="2943394"/>
<proteinExistence type="predicted"/>
<keyword evidence="1" id="KW-0812">Transmembrane</keyword>
<organismHost>
    <name type="scientific">Neodiprion lecontei</name>
    <name type="common">Redheaded pine sawfly</name>
    <dbReference type="NCBI Taxonomy" id="441921"/>
</organismHost>
<dbReference type="KEGG" id="vg:2943394"/>
<sequence length="97" mass="11812">MLTMHCRHVTSYISNSLVSQSHIFEQCVHILTQYIYFVNICHKTHVKRIIVFLIFDLLLLLFIFIFLVNTFVYYIIHYSVWLFKSFQIYFENIILNV</sequence>
<keyword evidence="1" id="KW-0472">Membrane</keyword>
<name>Q6JP94_NPVNC</name>
<evidence type="ECO:0000256" key="1">
    <source>
        <dbReference type="SAM" id="Phobius"/>
    </source>
</evidence>
<dbReference type="RefSeq" id="YP_025274.1">
    <property type="nucleotide sequence ID" value="NC_005906.1"/>
</dbReference>